<evidence type="ECO:0000313" key="2">
    <source>
        <dbReference type="Proteomes" id="UP000184111"/>
    </source>
</evidence>
<organism evidence="1 2">
    <name type="scientific">Actinacidiphila paucisporea</name>
    <dbReference type="NCBI Taxonomy" id="310782"/>
    <lineage>
        <taxon>Bacteria</taxon>
        <taxon>Bacillati</taxon>
        <taxon>Actinomycetota</taxon>
        <taxon>Actinomycetes</taxon>
        <taxon>Kitasatosporales</taxon>
        <taxon>Streptomycetaceae</taxon>
        <taxon>Actinacidiphila</taxon>
    </lineage>
</organism>
<name>A0A1M6TIN6_9ACTN</name>
<dbReference type="Proteomes" id="UP000184111">
    <property type="component" value="Unassembled WGS sequence"/>
</dbReference>
<dbReference type="AlphaFoldDB" id="A0A1M6TIN6"/>
<dbReference type="STRING" id="310782.SAMN05216499_10162"/>
<protein>
    <submittedName>
        <fullName evidence="1">Uncharacterized protein</fullName>
    </submittedName>
</protein>
<gene>
    <name evidence="1" type="ORF">SAMN05216499_10162</name>
</gene>
<accession>A0A1M6TIN6</accession>
<dbReference type="EMBL" id="FRBI01000001">
    <property type="protein sequence ID" value="SHK56952.1"/>
    <property type="molecule type" value="Genomic_DNA"/>
</dbReference>
<proteinExistence type="predicted"/>
<dbReference type="OrthoDB" id="4302482at2"/>
<sequence>MPPRDARIADLFARLTAAGLAPEQKEYADRTLIEARVADDFPAAAWPEVLAALETADSFGSADRAGGDRHLWAAFRRTDRRRR</sequence>
<dbReference type="RefSeq" id="WP_073492293.1">
    <property type="nucleotide sequence ID" value="NZ_FRBI01000001.1"/>
</dbReference>
<reference evidence="1 2" key="1">
    <citation type="submission" date="2016-11" db="EMBL/GenBank/DDBJ databases">
        <authorList>
            <person name="Jaros S."/>
            <person name="Januszkiewicz K."/>
            <person name="Wedrychowicz H."/>
        </authorList>
    </citation>
    <scope>NUCLEOTIDE SEQUENCE [LARGE SCALE GENOMIC DNA]</scope>
    <source>
        <strain evidence="1 2">CGMCC 4.2025</strain>
    </source>
</reference>
<evidence type="ECO:0000313" key="1">
    <source>
        <dbReference type="EMBL" id="SHK56952.1"/>
    </source>
</evidence>
<keyword evidence="2" id="KW-1185">Reference proteome</keyword>